<evidence type="ECO:0000256" key="3">
    <source>
        <dbReference type="SAM" id="SignalP"/>
    </source>
</evidence>
<accession>A0ABU9MWC7</accession>
<dbReference type="InterPro" id="IPR026045">
    <property type="entry name" value="Ferric-bd"/>
</dbReference>
<keyword evidence="2 3" id="KW-0732">Signal</keyword>
<evidence type="ECO:0000256" key="1">
    <source>
        <dbReference type="ARBA" id="ARBA00008520"/>
    </source>
</evidence>
<dbReference type="Proteomes" id="UP001447008">
    <property type="component" value="Unassembled WGS sequence"/>
</dbReference>
<reference evidence="4 5" key="1">
    <citation type="submission" date="2024-03" db="EMBL/GenBank/DDBJ databases">
        <title>Pseudoalteromonas qingdaonensis sp. nov., isolated from the intestines of marine benthic organisms.</title>
        <authorList>
            <person name="Lin X."/>
            <person name="Fang S."/>
            <person name="Hu X."/>
        </authorList>
    </citation>
    <scope>NUCLEOTIDE SEQUENCE [LARGE SCALE GENOMIC DNA]</scope>
    <source>
        <strain evidence="4 5">YIC-827</strain>
    </source>
</reference>
<name>A0ABU9MWC7_9GAMM</name>
<dbReference type="Gene3D" id="3.40.190.10">
    <property type="entry name" value="Periplasmic binding protein-like II"/>
    <property type="match status" value="2"/>
</dbReference>
<dbReference type="EMBL" id="JBCGCU010000008">
    <property type="protein sequence ID" value="MEM0515579.1"/>
    <property type="molecule type" value="Genomic_DNA"/>
</dbReference>
<sequence>MKKALGFALASVVSVLSAAPALASETVNIYSFRQPFLIEPILEKFTAQTGIETKVVFAKKGLIERLKREGKHTQADLVLTSNFSALMQLEDMALTQTISSEQIDANIPAAFRDPDGQWVALTKRVRNVYSSKDRVGKLDSLSYEDLATDAYANKVCMRPGKHPYNLGLVASMIAHHGEAETKKWLQGLKANLARKPQGNDRAQVRAVKEGLCDVAIGNSYYFGKMMQDEQQKAWADAVHINFPNQQDRGAHVNVSGVVLTKHSKNKENALKLIEFMTDNTAQNMYASVNMEYPVKPGVPLSELVASWGEFKEDTLPLGEISKHRSAALRLLDEVKFDL</sequence>
<organism evidence="4 5">
    <name type="scientific">Pseudoalteromonas qingdaonensis</name>
    <dbReference type="NCBI Taxonomy" id="3131913"/>
    <lineage>
        <taxon>Bacteria</taxon>
        <taxon>Pseudomonadati</taxon>
        <taxon>Pseudomonadota</taxon>
        <taxon>Gammaproteobacteria</taxon>
        <taxon>Alteromonadales</taxon>
        <taxon>Pseudoalteromonadaceae</taxon>
        <taxon>Pseudoalteromonas</taxon>
    </lineage>
</organism>
<dbReference type="SUPFAM" id="SSF53850">
    <property type="entry name" value="Periplasmic binding protein-like II"/>
    <property type="match status" value="1"/>
</dbReference>
<comment type="similarity">
    <text evidence="1">Belongs to the bacterial solute-binding protein 1 family.</text>
</comment>
<gene>
    <name evidence="4" type="ORF">WCN91_09165</name>
</gene>
<dbReference type="InterPro" id="IPR006059">
    <property type="entry name" value="SBP"/>
</dbReference>
<feature type="signal peptide" evidence="3">
    <location>
        <begin position="1"/>
        <end position="23"/>
    </location>
</feature>
<dbReference type="CDD" id="cd13542">
    <property type="entry name" value="PBP2_FutA1_ilke"/>
    <property type="match status" value="1"/>
</dbReference>
<keyword evidence="5" id="KW-1185">Reference proteome</keyword>
<dbReference type="Pfam" id="PF13416">
    <property type="entry name" value="SBP_bac_8"/>
    <property type="match status" value="1"/>
</dbReference>
<dbReference type="RefSeq" id="WP_342678340.1">
    <property type="nucleotide sequence ID" value="NZ_JBCGCU010000008.1"/>
</dbReference>
<evidence type="ECO:0000256" key="2">
    <source>
        <dbReference type="ARBA" id="ARBA00022729"/>
    </source>
</evidence>
<evidence type="ECO:0000313" key="5">
    <source>
        <dbReference type="Proteomes" id="UP001447008"/>
    </source>
</evidence>
<feature type="chain" id="PRO_5047417697" evidence="3">
    <location>
        <begin position="24"/>
        <end position="338"/>
    </location>
</feature>
<comment type="caution">
    <text evidence="4">The sequence shown here is derived from an EMBL/GenBank/DDBJ whole genome shotgun (WGS) entry which is preliminary data.</text>
</comment>
<proteinExistence type="inferred from homology"/>
<protein>
    <submittedName>
        <fullName evidence="4">Fe(3+) ABC transporter substrate-binding protein</fullName>
    </submittedName>
</protein>
<dbReference type="PIRSF" id="PIRSF002825">
    <property type="entry name" value="CfbpA"/>
    <property type="match status" value="1"/>
</dbReference>
<evidence type="ECO:0000313" key="4">
    <source>
        <dbReference type="EMBL" id="MEM0515579.1"/>
    </source>
</evidence>
<dbReference type="PANTHER" id="PTHR30006">
    <property type="entry name" value="THIAMINE-BINDING PERIPLASMIC PROTEIN-RELATED"/>
    <property type="match status" value="1"/>
</dbReference>
<dbReference type="PANTHER" id="PTHR30006:SF15">
    <property type="entry name" value="IRON-UTILIZATION PERIPLASMIC PROTEIN"/>
    <property type="match status" value="1"/>
</dbReference>